<dbReference type="CDD" id="cd04275">
    <property type="entry name" value="ZnMc_pappalysin_like"/>
    <property type="match status" value="1"/>
</dbReference>
<dbReference type="Pfam" id="PF05572">
    <property type="entry name" value="Peptidase_M43"/>
    <property type="match status" value="1"/>
</dbReference>
<feature type="compositionally biased region" description="Basic and acidic residues" evidence="9">
    <location>
        <begin position="71"/>
        <end position="95"/>
    </location>
</feature>
<feature type="region of interest" description="Disordered" evidence="9">
    <location>
        <begin position="56"/>
        <end position="100"/>
    </location>
</feature>
<evidence type="ECO:0000313" key="11">
    <source>
        <dbReference type="EMBL" id="MBB5138158.1"/>
    </source>
</evidence>
<dbReference type="AlphaFoldDB" id="A0A840PEY4"/>
<evidence type="ECO:0000256" key="8">
    <source>
        <dbReference type="ARBA" id="ARBA00023157"/>
    </source>
</evidence>
<feature type="domain" description="Peptidase M43 pregnancy-associated plasma-A" evidence="10">
    <location>
        <begin position="247"/>
        <end position="364"/>
    </location>
</feature>
<protein>
    <recommendedName>
        <fullName evidence="10">Peptidase M43 pregnancy-associated plasma-A domain-containing protein</fullName>
    </recommendedName>
</protein>
<organism evidence="11 12">
    <name type="scientific">Thermocatellispora tengchongensis</name>
    <dbReference type="NCBI Taxonomy" id="1073253"/>
    <lineage>
        <taxon>Bacteria</taxon>
        <taxon>Bacillati</taxon>
        <taxon>Actinomycetota</taxon>
        <taxon>Actinomycetes</taxon>
        <taxon>Streptosporangiales</taxon>
        <taxon>Streptosporangiaceae</taxon>
        <taxon>Thermocatellispora</taxon>
    </lineage>
</organism>
<evidence type="ECO:0000259" key="10">
    <source>
        <dbReference type="Pfam" id="PF05572"/>
    </source>
</evidence>
<feature type="region of interest" description="Disordered" evidence="9">
    <location>
        <begin position="309"/>
        <end position="330"/>
    </location>
</feature>
<feature type="compositionally biased region" description="Basic and acidic residues" evidence="9">
    <location>
        <begin position="128"/>
        <end position="149"/>
    </location>
</feature>
<dbReference type="GO" id="GO:0046872">
    <property type="term" value="F:metal ion binding"/>
    <property type="evidence" value="ECO:0007669"/>
    <property type="project" value="UniProtKB-KW"/>
</dbReference>
<dbReference type="PANTHER" id="PTHR47466">
    <property type="match status" value="1"/>
</dbReference>
<name>A0A840PEY4_9ACTN</name>
<dbReference type="GO" id="GO:0008237">
    <property type="term" value="F:metallopeptidase activity"/>
    <property type="evidence" value="ECO:0007669"/>
    <property type="project" value="UniProtKB-KW"/>
</dbReference>
<evidence type="ECO:0000256" key="3">
    <source>
        <dbReference type="ARBA" id="ARBA00022723"/>
    </source>
</evidence>
<proteinExistence type="inferred from homology"/>
<evidence type="ECO:0000256" key="4">
    <source>
        <dbReference type="ARBA" id="ARBA00022729"/>
    </source>
</evidence>
<dbReference type="EMBL" id="JACHGN010000022">
    <property type="protein sequence ID" value="MBB5138158.1"/>
    <property type="molecule type" value="Genomic_DNA"/>
</dbReference>
<evidence type="ECO:0000256" key="5">
    <source>
        <dbReference type="ARBA" id="ARBA00022801"/>
    </source>
</evidence>
<dbReference type="Gene3D" id="3.40.390.10">
    <property type="entry name" value="Collagenase (Catalytic Domain)"/>
    <property type="match status" value="1"/>
</dbReference>
<evidence type="ECO:0000313" key="12">
    <source>
        <dbReference type="Proteomes" id="UP000578449"/>
    </source>
</evidence>
<keyword evidence="12" id="KW-1185">Reference proteome</keyword>
<keyword evidence="5" id="KW-0378">Hydrolase</keyword>
<accession>A0A840PEY4</accession>
<comment type="similarity">
    <text evidence="1">Belongs to the peptidase M43B family.</text>
</comment>
<dbReference type="Proteomes" id="UP000578449">
    <property type="component" value="Unassembled WGS sequence"/>
</dbReference>
<keyword evidence="3" id="KW-0479">Metal-binding</keyword>
<dbReference type="GO" id="GO:0006508">
    <property type="term" value="P:proteolysis"/>
    <property type="evidence" value="ECO:0007669"/>
    <property type="project" value="UniProtKB-KW"/>
</dbReference>
<evidence type="ECO:0000256" key="7">
    <source>
        <dbReference type="ARBA" id="ARBA00023049"/>
    </source>
</evidence>
<dbReference type="PANTHER" id="PTHR47466:SF1">
    <property type="entry name" value="METALLOPROTEASE MEP1 (AFU_ORTHOLOGUE AFUA_1G07730)-RELATED"/>
    <property type="match status" value="1"/>
</dbReference>
<keyword evidence="6" id="KW-0862">Zinc</keyword>
<feature type="region of interest" description="Disordered" evidence="9">
    <location>
        <begin position="128"/>
        <end position="151"/>
    </location>
</feature>
<keyword evidence="7" id="KW-0482">Metalloprotease</keyword>
<dbReference type="SUPFAM" id="SSF55486">
    <property type="entry name" value="Metalloproteases ('zincins'), catalytic domain"/>
    <property type="match status" value="1"/>
</dbReference>
<feature type="compositionally biased region" description="Low complexity" evidence="9">
    <location>
        <begin position="56"/>
        <end position="70"/>
    </location>
</feature>
<evidence type="ECO:0000256" key="2">
    <source>
        <dbReference type="ARBA" id="ARBA00022670"/>
    </source>
</evidence>
<dbReference type="RefSeq" id="WP_312926727.1">
    <property type="nucleotide sequence ID" value="NZ_BAABIX010000018.1"/>
</dbReference>
<keyword evidence="2" id="KW-0645">Protease</keyword>
<evidence type="ECO:0000256" key="1">
    <source>
        <dbReference type="ARBA" id="ARBA00008721"/>
    </source>
</evidence>
<comment type="caution">
    <text evidence="11">The sequence shown here is derived from an EMBL/GenBank/DDBJ whole genome shotgun (WGS) entry which is preliminary data.</text>
</comment>
<evidence type="ECO:0000256" key="6">
    <source>
        <dbReference type="ARBA" id="ARBA00022833"/>
    </source>
</evidence>
<dbReference type="InterPro" id="IPR008754">
    <property type="entry name" value="Peptidase_M43"/>
</dbReference>
<dbReference type="InterPro" id="IPR024079">
    <property type="entry name" value="MetalloPept_cat_dom_sf"/>
</dbReference>
<gene>
    <name evidence="11" type="ORF">HNP84_007911</name>
</gene>
<evidence type="ECO:0000256" key="9">
    <source>
        <dbReference type="SAM" id="MobiDB-lite"/>
    </source>
</evidence>
<keyword evidence="4" id="KW-0732">Signal</keyword>
<keyword evidence="8" id="KW-1015">Disulfide bond</keyword>
<sequence>MRANGGGERTGAGVLAVAAAEGSAAAGDARTGGVPAVAGGRWPGWMAMGAARESCPPETAARLAGAARAPMRPDDRAEPGAPAHPEHPGHPEHPAHVGHASHAFHGGVRGLEPYAPGPAEVAKLIAEVREHERPEPREHRRERDEDRPARAPRTVGTWVHVITDGVNQVSRQSVLNQIATLNSAYGGRFGGADTGIRFRLDGTTTTRSPAWFADPLGNETEMKSRLRRGGPETLNLYIAQLNNLVLGYSTYPHAYNANPVLDGVVVDWRSLPGGTMSNFNKGYTAVHEIGHWLGLLHTFENGCAAPGDGVDDTPPEAKPTEGCPPAKDTCPGGGADPIHNFMDYAYDSCMREFTAGQARRMEAAWATYRGRMGRSTLGE</sequence>
<reference evidence="11 12" key="1">
    <citation type="submission" date="2020-08" db="EMBL/GenBank/DDBJ databases">
        <title>Genomic Encyclopedia of Type Strains, Phase IV (KMG-IV): sequencing the most valuable type-strain genomes for metagenomic binning, comparative biology and taxonomic classification.</title>
        <authorList>
            <person name="Goeker M."/>
        </authorList>
    </citation>
    <scope>NUCLEOTIDE SEQUENCE [LARGE SCALE GENOMIC DNA]</scope>
    <source>
        <strain evidence="11 12">DSM 45615</strain>
    </source>
</reference>